<keyword evidence="1" id="KW-0732">Signal</keyword>
<feature type="chain" id="PRO_5045964674" description="Secreted protein" evidence="1">
    <location>
        <begin position="36"/>
        <end position="100"/>
    </location>
</feature>
<evidence type="ECO:0000313" key="3">
    <source>
        <dbReference type="Proteomes" id="UP001469553"/>
    </source>
</evidence>
<proteinExistence type="predicted"/>
<protein>
    <recommendedName>
        <fullName evidence="4">Secreted protein</fullName>
    </recommendedName>
</protein>
<evidence type="ECO:0008006" key="4">
    <source>
        <dbReference type="Google" id="ProtNLM"/>
    </source>
</evidence>
<keyword evidence="3" id="KW-1185">Reference proteome</keyword>
<sequence>MTFCGSQSFLFENCLYIHLLTHLLCICLCFRKSSATVYCYAYDCANKGPVGSDLLSQRLGLYSHHRTCSSFLHFQKSFSDLPCLVPHFLNAFYSVLPPGL</sequence>
<name>A0ABV0Y2E7_9TELE</name>
<organism evidence="2 3">
    <name type="scientific">Ameca splendens</name>
    <dbReference type="NCBI Taxonomy" id="208324"/>
    <lineage>
        <taxon>Eukaryota</taxon>
        <taxon>Metazoa</taxon>
        <taxon>Chordata</taxon>
        <taxon>Craniata</taxon>
        <taxon>Vertebrata</taxon>
        <taxon>Euteleostomi</taxon>
        <taxon>Actinopterygii</taxon>
        <taxon>Neopterygii</taxon>
        <taxon>Teleostei</taxon>
        <taxon>Neoteleostei</taxon>
        <taxon>Acanthomorphata</taxon>
        <taxon>Ovalentaria</taxon>
        <taxon>Atherinomorphae</taxon>
        <taxon>Cyprinodontiformes</taxon>
        <taxon>Goodeidae</taxon>
        <taxon>Ameca</taxon>
    </lineage>
</organism>
<evidence type="ECO:0000256" key="1">
    <source>
        <dbReference type="SAM" id="SignalP"/>
    </source>
</evidence>
<comment type="caution">
    <text evidence="2">The sequence shown here is derived from an EMBL/GenBank/DDBJ whole genome shotgun (WGS) entry which is preliminary data.</text>
</comment>
<gene>
    <name evidence="2" type="ORF">AMECASPLE_017697</name>
</gene>
<reference evidence="2 3" key="1">
    <citation type="submission" date="2021-06" db="EMBL/GenBank/DDBJ databases">
        <authorList>
            <person name="Palmer J.M."/>
        </authorList>
    </citation>
    <scope>NUCLEOTIDE SEQUENCE [LARGE SCALE GENOMIC DNA]</scope>
    <source>
        <strain evidence="2 3">AS_MEX2019</strain>
        <tissue evidence="2">Muscle</tissue>
    </source>
</reference>
<accession>A0ABV0Y2E7</accession>
<dbReference type="EMBL" id="JAHRIP010020149">
    <property type="protein sequence ID" value="MEQ2287917.1"/>
    <property type="molecule type" value="Genomic_DNA"/>
</dbReference>
<dbReference type="Proteomes" id="UP001469553">
    <property type="component" value="Unassembled WGS sequence"/>
</dbReference>
<evidence type="ECO:0000313" key="2">
    <source>
        <dbReference type="EMBL" id="MEQ2287917.1"/>
    </source>
</evidence>
<feature type="signal peptide" evidence="1">
    <location>
        <begin position="1"/>
        <end position="35"/>
    </location>
</feature>